<dbReference type="GO" id="GO:0004222">
    <property type="term" value="F:metalloendopeptidase activity"/>
    <property type="evidence" value="ECO:0007669"/>
    <property type="project" value="TreeGrafter"/>
</dbReference>
<dbReference type="InterPro" id="IPR050570">
    <property type="entry name" value="Cell_wall_metabolism_enzyme"/>
</dbReference>
<feature type="domain" description="LysM" evidence="2">
    <location>
        <begin position="28"/>
        <end position="72"/>
    </location>
</feature>
<dbReference type="PROSITE" id="PS51782">
    <property type="entry name" value="LYSM"/>
    <property type="match status" value="1"/>
</dbReference>
<dbReference type="RefSeq" id="WP_197744750.1">
    <property type="nucleotide sequence ID" value="NZ_LR778175.1"/>
</dbReference>
<dbReference type="PANTHER" id="PTHR21666">
    <property type="entry name" value="PEPTIDASE-RELATED"/>
    <property type="match status" value="1"/>
</dbReference>
<dbReference type="EMBL" id="LR778175">
    <property type="protein sequence ID" value="CAB1274877.1"/>
    <property type="molecule type" value="Genomic_DNA"/>
</dbReference>
<name>A0A7G1Q7Z4_9GAMM</name>
<evidence type="ECO:0000259" key="2">
    <source>
        <dbReference type="PROSITE" id="PS51782"/>
    </source>
</evidence>
<dbReference type="InterPro" id="IPR018392">
    <property type="entry name" value="LysM"/>
</dbReference>
<organism evidence="3 4">
    <name type="scientific">Candidatus Nitrosacidococcus tergens</name>
    <dbReference type="NCBI Taxonomy" id="553981"/>
    <lineage>
        <taxon>Bacteria</taxon>
        <taxon>Pseudomonadati</taxon>
        <taxon>Pseudomonadota</taxon>
        <taxon>Gammaproteobacteria</taxon>
        <taxon>Chromatiales</taxon>
        <taxon>Chromatiaceae</taxon>
        <taxon>Candidatus Nitrosacidococcus</taxon>
    </lineage>
</organism>
<reference evidence="3 4" key="1">
    <citation type="submission" date="2020-03" db="EMBL/GenBank/DDBJ databases">
        <authorList>
            <person name="Picone N."/>
        </authorList>
    </citation>
    <scope>NUCLEOTIDE SEQUENCE [LARGE SCALE GENOMIC DNA]</scope>
    <source>
        <strain evidence="3">NSCAC1</strain>
    </source>
</reference>
<dbReference type="KEGG" id="ntg:NSCAC_0388"/>
<comment type="similarity">
    <text evidence="1">Belongs to the E.coli NlpD/Haemophilus LppB family.</text>
</comment>
<dbReference type="PANTHER" id="PTHR21666:SF263">
    <property type="entry name" value="MUREIN HYDROLASE ACTIVATOR NLPD"/>
    <property type="match status" value="1"/>
</dbReference>
<dbReference type="SMART" id="SM00257">
    <property type="entry name" value="LysM"/>
    <property type="match status" value="1"/>
</dbReference>
<sequence length="235" mass="26202">MAIGNFCFIWVIIFTLAIESCSFIKPPAYYTVKRGDTLSSIGRKYNIDYESLSQWNSINASNTIYTGQKLRLVPTAKELATHTGTSKKIKIASSKKKNISNQSPQPLQQSLTSIYWQWPTQGKIIKRFSSTIPIHKGIDIQGKLGQSVVAAADGEVVYSGVGPLQYGNLIILKHKDNFLSAYAHNQILTVKEGSFVRKGQEIAKLGSSGTTRVKLHFEIRYNDKAVDPLKYLTTR</sequence>
<evidence type="ECO:0000256" key="1">
    <source>
        <dbReference type="ARBA" id="ARBA00038420"/>
    </source>
</evidence>
<evidence type="ECO:0000313" key="4">
    <source>
        <dbReference type="Proteomes" id="UP000516072"/>
    </source>
</evidence>
<protein>
    <submittedName>
        <fullName evidence="3">Peptidase M23</fullName>
    </submittedName>
</protein>
<dbReference type="Pfam" id="PF01551">
    <property type="entry name" value="Peptidase_M23"/>
    <property type="match status" value="1"/>
</dbReference>
<dbReference type="AlphaFoldDB" id="A0A7G1Q7Z4"/>
<dbReference type="GO" id="GO:0032153">
    <property type="term" value="C:cell division site"/>
    <property type="evidence" value="ECO:0007669"/>
    <property type="project" value="TreeGrafter"/>
</dbReference>
<dbReference type="CDD" id="cd00118">
    <property type="entry name" value="LysM"/>
    <property type="match status" value="1"/>
</dbReference>
<dbReference type="Gene3D" id="2.70.70.10">
    <property type="entry name" value="Glucose Permease (Domain IIA)"/>
    <property type="match status" value="1"/>
</dbReference>
<dbReference type="Gene3D" id="3.10.350.10">
    <property type="entry name" value="LysM domain"/>
    <property type="match status" value="1"/>
</dbReference>
<dbReference type="GO" id="GO:0009279">
    <property type="term" value="C:cell outer membrane"/>
    <property type="evidence" value="ECO:0007669"/>
    <property type="project" value="TreeGrafter"/>
</dbReference>
<dbReference type="SUPFAM" id="SSF51261">
    <property type="entry name" value="Duplicated hybrid motif"/>
    <property type="match status" value="1"/>
</dbReference>
<dbReference type="InterPro" id="IPR036779">
    <property type="entry name" value="LysM_dom_sf"/>
</dbReference>
<dbReference type="Proteomes" id="UP000516072">
    <property type="component" value="Chromosome"/>
</dbReference>
<gene>
    <name evidence="3" type="ORF">NSCAC_0388</name>
</gene>
<dbReference type="InterPro" id="IPR011055">
    <property type="entry name" value="Dup_hybrid_motif"/>
</dbReference>
<proteinExistence type="inferred from homology"/>
<accession>A0A7G1Q7Z4</accession>
<dbReference type="Pfam" id="PF01476">
    <property type="entry name" value="LysM"/>
    <property type="match status" value="1"/>
</dbReference>
<evidence type="ECO:0000313" key="3">
    <source>
        <dbReference type="EMBL" id="CAB1274877.1"/>
    </source>
</evidence>
<keyword evidence="4" id="KW-1185">Reference proteome</keyword>
<dbReference type="CDD" id="cd12797">
    <property type="entry name" value="M23_peptidase"/>
    <property type="match status" value="1"/>
</dbReference>
<dbReference type="InterPro" id="IPR016047">
    <property type="entry name" value="M23ase_b-sheet_dom"/>
</dbReference>